<dbReference type="InterPro" id="IPR014757">
    <property type="entry name" value="Tscrpt_reg_IclR_C"/>
</dbReference>
<proteinExistence type="predicted"/>
<dbReference type="AlphaFoldDB" id="A0A5R9AFZ0"/>
<dbReference type="InterPro" id="IPR050707">
    <property type="entry name" value="HTH_MetabolicPath_Reg"/>
</dbReference>
<dbReference type="SUPFAM" id="SSF55781">
    <property type="entry name" value="GAF domain-like"/>
    <property type="match status" value="1"/>
</dbReference>
<accession>A0A5R9AFZ0</accession>
<dbReference type="GO" id="GO:0003677">
    <property type="term" value="F:DNA binding"/>
    <property type="evidence" value="ECO:0007669"/>
    <property type="project" value="TreeGrafter"/>
</dbReference>
<dbReference type="Proteomes" id="UP000307510">
    <property type="component" value="Unassembled WGS sequence"/>
</dbReference>
<reference evidence="3" key="2">
    <citation type="submission" date="2019-06" db="EMBL/GenBank/DDBJ databases">
        <title>AzeR, a transcriptional regulator that responds to azelaic acid in Pseudomonas nitroreducens.</title>
        <authorList>
            <person name="Bez C."/>
            <person name="Javvadi S.G."/>
            <person name="Bertani I."/>
            <person name="Devescovi G."/>
            <person name="Studholme D.J."/>
            <person name="Geller A."/>
            <person name="Levy A."/>
            <person name="Venturi V."/>
        </authorList>
    </citation>
    <scope>NUCLEOTIDE SEQUENCE [LARGE SCALE GENOMIC DNA]</scope>
    <source>
        <strain evidence="3">DSM 9128</strain>
    </source>
</reference>
<dbReference type="EMBL" id="VASG01000001">
    <property type="protein sequence ID" value="TLP77651.1"/>
    <property type="molecule type" value="Genomic_DNA"/>
</dbReference>
<dbReference type="Pfam" id="PF01614">
    <property type="entry name" value="IclR_C"/>
    <property type="match status" value="1"/>
</dbReference>
<comment type="caution">
    <text evidence="2">The sequence shown here is derived from an EMBL/GenBank/DDBJ whole genome shotgun (WGS) entry which is preliminary data.</text>
</comment>
<organism evidence="2 3">
    <name type="scientific">Pseudomonas nitroreducens</name>
    <dbReference type="NCBI Taxonomy" id="46680"/>
    <lineage>
        <taxon>Bacteria</taxon>
        <taxon>Pseudomonadati</taxon>
        <taxon>Pseudomonadota</taxon>
        <taxon>Gammaproteobacteria</taxon>
        <taxon>Pseudomonadales</taxon>
        <taxon>Pseudomonadaceae</taxon>
        <taxon>Pseudomonas</taxon>
    </lineage>
</organism>
<dbReference type="PANTHER" id="PTHR30136:SF35">
    <property type="entry name" value="HTH-TYPE TRANSCRIPTIONAL REGULATOR RV1719"/>
    <property type="match status" value="1"/>
</dbReference>
<dbReference type="RefSeq" id="WP_171039331.1">
    <property type="nucleotide sequence ID" value="NZ_VASG01000001.1"/>
</dbReference>
<evidence type="ECO:0000259" key="1">
    <source>
        <dbReference type="PROSITE" id="PS51078"/>
    </source>
</evidence>
<dbReference type="Gene3D" id="3.30.450.40">
    <property type="match status" value="1"/>
</dbReference>
<feature type="domain" description="IclR-ED" evidence="1">
    <location>
        <begin position="1"/>
        <end position="145"/>
    </location>
</feature>
<dbReference type="GO" id="GO:0003700">
    <property type="term" value="F:DNA-binding transcription factor activity"/>
    <property type="evidence" value="ECO:0007669"/>
    <property type="project" value="TreeGrafter"/>
</dbReference>
<dbReference type="GO" id="GO:0045892">
    <property type="term" value="P:negative regulation of DNA-templated transcription"/>
    <property type="evidence" value="ECO:0007669"/>
    <property type="project" value="TreeGrafter"/>
</dbReference>
<protein>
    <recommendedName>
        <fullName evidence="1">IclR-ED domain-containing protein</fullName>
    </recommendedName>
</protein>
<reference evidence="2 3" key="1">
    <citation type="submission" date="2019-05" db="EMBL/GenBank/DDBJ databases">
        <authorList>
            <person name="Moore K."/>
            <person name="O'Neill P."/>
            <person name="Farbos A."/>
            <person name="Studholme D.J."/>
        </authorList>
    </citation>
    <scope>NUCLEOTIDE SEQUENCE [LARGE SCALE GENOMIC DNA]</scope>
    <source>
        <strain evidence="2 3">DSM 9128</strain>
    </source>
</reference>
<dbReference type="PANTHER" id="PTHR30136">
    <property type="entry name" value="HELIX-TURN-HELIX TRANSCRIPTIONAL REGULATOR, ICLR FAMILY"/>
    <property type="match status" value="1"/>
</dbReference>
<name>A0A5R9AFZ0_PSENT</name>
<evidence type="ECO:0000313" key="2">
    <source>
        <dbReference type="EMBL" id="TLP77651.1"/>
    </source>
</evidence>
<sequence>MALSCLRGQQSNVIIRVISENELHVVIPLGRSLPMHATADGKVLLSTLSDEEIGQWLTPEPEKLTGNTLGLTALLKQMQAIRRDGVAMDIEEHSPGVSAISILLPTFMGPHAVTVIAPTSRFEVRKEEFRQALEKFREDFKQTQK</sequence>
<evidence type="ECO:0000313" key="3">
    <source>
        <dbReference type="Proteomes" id="UP000307510"/>
    </source>
</evidence>
<dbReference type="InterPro" id="IPR029016">
    <property type="entry name" value="GAF-like_dom_sf"/>
</dbReference>
<dbReference type="PROSITE" id="PS51078">
    <property type="entry name" value="ICLR_ED"/>
    <property type="match status" value="1"/>
</dbReference>
<gene>
    <name evidence="2" type="ORF">FEA48_00195</name>
</gene>